<keyword evidence="1" id="KW-0472">Membrane</keyword>
<dbReference type="OrthoDB" id="1258603at2"/>
<evidence type="ECO:0000313" key="2">
    <source>
        <dbReference type="EMBL" id="ADX67431.1"/>
    </source>
</evidence>
<dbReference type="Proteomes" id="UP000008641">
    <property type="component" value="Chromosome"/>
</dbReference>
<dbReference type="eggNOG" id="ENOG5032UHP">
    <property type="taxonomic scope" value="Bacteria"/>
</dbReference>
<dbReference type="AlphaFoldDB" id="F0P0E7"/>
<keyword evidence="3" id="KW-1185">Reference proteome</keyword>
<evidence type="ECO:0000256" key="1">
    <source>
        <dbReference type="SAM" id="Phobius"/>
    </source>
</evidence>
<dbReference type="KEGG" id="wvi:Weevi_0716"/>
<accession>F0P0E7</accession>
<reference evidence="3" key="2">
    <citation type="journal article" date="2011" name="Stand. Genomic Sci.">
        <title>Complete genome sequence of Weeksella virosa type strain (9751T).</title>
        <authorList>
            <person name="Lang E."/>
            <person name="Teshima H."/>
            <person name="Lucas S."/>
            <person name="Lapidus A."/>
            <person name="Hammon N."/>
            <person name="Deshpande S."/>
            <person name="Nolan M."/>
            <person name="Cheng J."/>
            <person name="Pitluck S."/>
            <person name="Liolios K."/>
            <person name="Pagani I."/>
            <person name="Mikhailova N."/>
            <person name="Ivanova N."/>
            <person name="Mavromatis K."/>
            <person name="Pati A."/>
            <person name="Tapia R."/>
            <person name="Han C."/>
            <person name="Goodwin L."/>
            <person name="Chen A."/>
            <person name="Palaniappan K."/>
            <person name="Land M."/>
            <person name="Hauser L."/>
            <person name="Chang Y."/>
            <person name="Jeffries C."/>
            <person name="Brambilla E."/>
            <person name="Kopitz M."/>
            <person name="Rohde M."/>
            <person name="Goker M."/>
            <person name="Tindall B."/>
            <person name="Detter J."/>
            <person name="Woyke T."/>
            <person name="Bristow J."/>
            <person name="Eisen J."/>
            <person name="Markowitz V."/>
            <person name="Hugenholtz P."/>
            <person name="Klenk H."/>
            <person name="Kyrpides N."/>
        </authorList>
    </citation>
    <scope>NUCLEOTIDE SEQUENCE [LARGE SCALE GENOMIC DNA]</scope>
    <source>
        <strain evidence="3">ATCC 43766 / DSM 16922 / JCM 21250 / NBRC 16016 / NCTC 11634 / CL345/78</strain>
    </source>
</reference>
<keyword evidence="1" id="KW-1133">Transmembrane helix</keyword>
<dbReference type="EMBL" id="CP002455">
    <property type="protein sequence ID" value="ADX67431.1"/>
    <property type="molecule type" value="Genomic_DNA"/>
</dbReference>
<feature type="transmembrane region" description="Helical" evidence="1">
    <location>
        <begin position="6"/>
        <end position="27"/>
    </location>
</feature>
<keyword evidence="1" id="KW-0812">Transmembrane</keyword>
<dbReference type="RefSeq" id="WP_013597822.1">
    <property type="nucleotide sequence ID" value="NC_015144.1"/>
</dbReference>
<name>F0P0E7_WEEVC</name>
<reference evidence="2 3" key="1">
    <citation type="journal article" date="2011" name="Stand. Genomic Sci.">
        <title>Complete genome sequence of Weeksella virosa type strain (9751).</title>
        <authorList>
            <person name="Lang E."/>
            <person name="Teshima H."/>
            <person name="Lucas S."/>
            <person name="Lapidus A."/>
            <person name="Hammon N."/>
            <person name="Deshpande S."/>
            <person name="Nolan M."/>
            <person name="Cheng J.F."/>
            <person name="Pitluck S."/>
            <person name="Liolios K."/>
            <person name="Pagani I."/>
            <person name="Mikhailova N."/>
            <person name="Ivanova N."/>
            <person name="Mavromatis K."/>
            <person name="Pati A."/>
            <person name="Tapia R."/>
            <person name="Han C."/>
            <person name="Goodwin L."/>
            <person name="Chen A."/>
            <person name="Palaniappan K."/>
            <person name="Land M."/>
            <person name="Hauser L."/>
            <person name="Chang Y.J."/>
            <person name="Jeffries C.D."/>
            <person name="Brambilla E.M."/>
            <person name="Kopitz M."/>
            <person name="Rohde M."/>
            <person name="Goker M."/>
            <person name="Tindall B.J."/>
            <person name="Detter J.C."/>
            <person name="Woyke T."/>
            <person name="Bristow J."/>
            <person name="Eisen J.A."/>
            <person name="Markowitz V."/>
            <person name="Hugenholtz P."/>
            <person name="Klenk H.P."/>
            <person name="Kyrpides N.C."/>
        </authorList>
    </citation>
    <scope>NUCLEOTIDE SEQUENCE [LARGE SCALE GENOMIC DNA]</scope>
    <source>
        <strain evidence="3">ATCC 43766 / DSM 16922 / JCM 21250 / NBRC 16016 / NCTC 11634 / CL345/78</strain>
    </source>
</reference>
<sequence>MYNVLVPILIFIAFLIIPVSILMVIAYQDAKKRDLLQLKLLQDLPESTTGKAIVRFNIGRPQGRFLKEKKFQGSGILYTMNKLIYFKDSFHTEDKVFYPDTVVIKWHDESEGQNIKNSFSLSDGQETIYLYVDHTQFVFSSGPSLTSTYDLYLQLKDFQLANS</sequence>
<organism evidence="2 3">
    <name type="scientific">Weeksella virosa (strain ATCC 43766 / DSM 16922 / JCM 21250 / CCUG 30538 / CDC 9751 / IAM 14551 / NBRC 16016 / NCTC 11634 / CL345/78)</name>
    <dbReference type="NCBI Taxonomy" id="865938"/>
    <lineage>
        <taxon>Bacteria</taxon>
        <taxon>Pseudomonadati</taxon>
        <taxon>Bacteroidota</taxon>
        <taxon>Flavobacteriia</taxon>
        <taxon>Flavobacteriales</taxon>
        <taxon>Weeksellaceae</taxon>
        <taxon>Weeksella</taxon>
    </lineage>
</organism>
<protein>
    <submittedName>
        <fullName evidence="2">Uncharacterized protein</fullName>
    </submittedName>
</protein>
<gene>
    <name evidence="2" type="ordered locus">Weevi_0716</name>
</gene>
<evidence type="ECO:0000313" key="3">
    <source>
        <dbReference type="Proteomes" id="UP000008641"/>
    </source>
</evidence>
<dbReference type="HOGENOM" id="CLU_1624542_0_0_10"/>
<proteinExistence type="predicted"/>